<evidence type="ECO:0000313" key="7">
    <source>
        <dbReference type="EMBL" id="GFN88767.1"/>
    </source>
</evidence>
<dbReference type="EMBL" id="BLXT01001882">
    <property type="protein sequence ID" value="GFN88767.1"/>
    <property type="molecule type" value="Genomic_DNA"/>
</dbReference>
<keyword evidence="2" id="KW-0813">Transport</keyword>
<accession>A0AAV3Z2D9</accession>
<evidence type="ECO:0000313" key="8">
    <source>
        <dbReference type="Proteomes" id="UP000735302"/>
    </source>
</evidence>
<keyword evidence="8" id="KW-1185">Reference proteome</keyword>
<feature type="transmembrane region" description="Helical" evidence="6">
    <location>
        <begin position="21"/>
        <end position="42"/>
    </location>
</feature>
<evidence type="ECO:0000256" key="3">
    <source>
        <dbReference type="ARBA" id="ARBA00022692"/>
    </source>
</evidence>
<evidence type="ECO:0000256" key="1">
    <source>
        <dbReference type="ARBA" id="ARBA00004141"/>
    </source>
</evidence>
<comment type="subcellular location">
    <subcellularLocation>
        <location evidence="1">Membrane</location>
        <topology evidence="1">Multi-pass membrane protein</topology>
    </subcellularLocation>
</comment>
<dbReference type="Pfam" id="PF00209">
    <property type="entry name" value="SNF"/>
    <property type="match status" value="1"/>
</dbReference>
<name>A0AAV3Z2D9_9GAST</name>
<dbReference type="SUPFAM" id="SSF161070">
    <property type="entry name" value="SNF-like"/>
    <property type="match status" value="1"/>
</dbReference>
<organism evidence="7 8">
    <name type="scientific">Plakobranchus ocellatus</name>
    <dbReference type="NCBI Taxonomy" id="259542"/>
    <lineage>
        <taxon>Eukaryota</taxon>
        <taxon>Metazoa</taxon>
        <taxon>Spiralia</taxon>
        <taxon>Lophotrochozoa</taxon>
        <taxon>Mollusca</taxon>
        <taxon>Gastropoda</taxon>
        <taxon>Heterobranchia</taxon>
        <taxon>Euthyneura</taxon>
        <taxon>Panpulmonata</taxon>
        <taxon>Sacoglossa</taxon>
        <taxon>Placobranchoidea</taxon>
        <taxon>Plakobranchidae</taxon>
        <taxon>Plakobranchus</taxon>
    </lineage>
</organism>
<proteinExistence type="predicted"/>
<evidence type="ECO:0000256" key="5">
    <source>
        <dbReference type="ARBA" id="ARBA00023136"/>
    </source>
</evidence>
<protein>
    <submittedName>
        <fullName evidence="7">Transporter</fullName>
    </submittedName>
</protein>
<keyword evidence="5 6" id="KW-0472">Membrane</keyword>
<evidence type="ECO:0000256" key="2">
    <source>
        <dbReference type="ARBA" id="ARBA00022448"/>
    </source>
</evidence>
<evidence type="ECO:0000256" key="6">
    <source>
        <dbReference type="SAM" id="Phobius"/>
    </source>
</evidence>
<dbReference type="InterPro" id="IPR037272">
    <property type="entry name" value="SNS_sf"/>
</dbReference>
<reference evidence="7 8" key="1">
    <citation type="journal article" date="2021" name="Elife">
        <title>Chloroplast acquisition without the gene transfer in kleptoplastic sea slugs, Plakobranchus ocellatus.</title>
        <authorList>
            <person name="Maeda T."/>
            <person name="Takahashi S."/>
            <person name="Yoshida T."/>
            <person name="Shimamura S."/>
            <person name="Takaki Y."/>
            <person name="Nagai Y."/>
            <person name="Toyoda A."/>
            <person name="Suzuki Y."/>
            <person name="Arimoto A."/>
            <person name="Ishii H."/>
            <person name="Satoh N."/>
            <person name="Nishiyama T."/>
            <person name="Hasebe M."/>
            <person name="Maruyama T."/>
            <person name="Minagawa J."/>
            <person name="Obokata J."/>
            <person name="Shigenobu S."/>
        </authorList>
    </citation>
    <scope>NUCLEOTIDE SEQUENCE [LARGE SCALE GENOMIC DNA]</scope>
</reference>
<comment type="caution">
    <text evidence="7">The sequence shown here is derived from an EMBL/GenBank/DDBJ whole genome shotgun (WGS) entry which is preliminary data.</text>
</comment>
<keyword evidence="4 6" id="KW-1133">Transmembrane helix</keyword>
<keyword evidence="3 6" id="KW-0812">Transmembrane</keyword>
<dbReference type="Proteomes" id="UP000735302">
    <property type="component" value="Unassembled WGS sequence"/>
</dbReference>
<dbReference type="GO" id="GO:0016020">
    <property type="term" value="C:membrane"/>
    <property type="evidence" value="ECO:0007669"/>
    <property type="project" value="UniProtKB-SubCell"/>
</dbReference>
<dbReference type="AlphaFoldDB" id="A0AAV3Z2D9"/>
<sequence length="128" mass="15055">MFVDYRRSTYDDYTYPVWADVLGWFFTLVSVMAIPLFMLYLLQKETEGDNLLEKLRLLSLPTVYWGPALQKHRTLVTYVDGFQVDPSKGLKPLRRRQPESALPTGIQIFNDLRSIKGNNRIGQDWRHF</sequence>
<evidence type="ECO:0000256" key="4">
    <source>
        <dbReference type="ARBA" id="ARBA00022989"/>
    </source>
</evidence>
<gene>
    <name evidence="7" type="ORF">PoB_001527300</name>
</gene>
<dbReference type="InterPro" id="IPR000175">
    <property type="entry name" value="Na/ntran_symport"/>
</dbReference>